<name>A0ABQ9N2X2_HEVBR</name>
<organism evidence="2 3">
    <name type="scientific">Hevea brasiliensis</name>
    <name type="common">Para rubber tree</name>
    <name type="synonym">Siphonia brasiliensis</name>
    <dbReference type="NCBI Taxonomy" id="3981"/>
    <lineage>
        <taxon>Eukaryota</taxon>
        <taxon>Viridiplantae</taxon>
        <taxon>Streptophyta</taxon>
        <taxon>Embryophyta</taxon>
        <taxon>Tracheophyta</taxon>
        <taxon>Spermatophyta</taxon>
        <taxon>Magnoliopsida</taxon>
        <taxon>eudicotyledons</taxon>
        <taxon>Gunneridae</taxon>
        <taxon>Pentapetalae</taxon>
        <taxon>rosids</taxon>
        <taxon>fabids</taxon>
        <taxon>Malpighiales</taxon>
        <taxon>Euphorbiaceae</taxon>
        <taxon>Crotonoideae</taxon>
        <taxon>Micrandreae</taxon>
        <taxon>Hevea</taxon>
    </lineage>
</organism>
<keyword evidence="3" id="KW-1185">Reference proteome</keyword>
<feature type="domain" description="R13L1/DRL21-like LRR repeat region" evidence="1">
    <location>
        <begin position="47"/>
        <end position="197"/>
    </location>
</feature>
<accession>A0ABQ9N2X2</accession>
<dbReference type="Proteomes" id="UP001174677">
    <property type="component" value="Chromosome 2"/>
</dbReference>
<dbReference type="EMBL" id="JARPOI010000002">
    <property type="protein sequence ID" value="KAJ9186901.1"/>
    <property type="molecule type" value="Genomic_DNA"/>
</dbReference>
<dbReference type="Gene3D" id="3.80.10.10">
    <property type="entry name" value="Ribonuclease Inhibitor"/>
    <property type="match status" value="1"/>
</dbReference>
<evidence type="ECO:0000313" key="2">
    <source>
        <dbReference type="EMBL" id="KAJ9186901.1"/>
    </source>
</evidence>
<sequence length="281" mass="32651">MVDPRHLNIKDCTGLTHLPDYIGLLKNLQTLPPFIVGQRIENGLFQLNSLRLQGELKMEHLENVSLYNLPRHFDWRKRSFLSDTEQPFLNGGKLYSLALSWGDINASKLNRYMPGQLRQTENDRSISAETIIDKLRPNNDIRRLLINGYQGTRFLNWMNLNTLGDLTRLELFNCPRCESLPTVGESPALKVLHIQGMDSVLRISREFYGEGRRPFSSLNELSLRDFPNFQSWESIDQMEAFTCLNRLIIVNCPRLTNMQWFSSLRYLEMRNCNPLMLRSAA</sequence>
<dbReference type="PANTHER" id="PTHR47186:SF3">
    <property type="entry name" value="OS09G0267800 PROTEIN"/>
    <property type="match status" value="1"/>
</dbReference>
<evidence type="ECO:0000259" key="1">
    <source>
        <dbReference type="Pfam" id="PF25019"/>
    </source>
</evidence>
<dbReference type="InterPro" id="IPR056789">
    <property type="entry name" value="LRR_R13L1-DRL21"/>
</dbReference>
<protein>
    <recommendedName>
        <fullName evidence="1">R13L1/DRL21-like LRR repeat region domain-containing protein</fullName>
    </recommendedName>
</protein>
<dbReference type="InterPro" id="IPR032675">
    <property type="entry name" value="LRR_dom_sf"/>
</dbReference>
<dbReference type="SUPFAM" id="SSF52058">
    <property type="entry name" value="L domain-like"/>
    <property type="match status" value="1"/>
</dbReference>
<dbReference type="Pfam" id="PF25019">
    <property type="entry name" value="LRR_R13L1-DRL21"/>
    <property type="match status" value="1"/>
</dbReference>
<comment type="caution">
    <text evidence="2">The sequence shown here is derived from an EMBL/GenBank/DDBJ whole genome shotgun (WGS) entry which is preliminary data.</text>
</comment>
<gene>
    <name evidence="2" type="ORF">P3X46_002421</name>
</gene>
<reference evidence="2" key="1">
    <citation type="journal article" date="2023" name="Plant Biotechnol. J.">
        <title>Chromosome-level wild Hevea brasiliensis genome provides new tools for genomic-assisted breeding and valuable loci to elevate rubber yield.</title>
        <authorList>
            <person name="Cheng H."/>
            <person name="Song X."/>
            <person name="Hu Y."/>
            <person name="Wu T."/>
            <person name="Yang Q."/>
            <person name="An Z."/>
            <person name="Feng S."/>
            <person name="Deng Z."/>
            <person name="Wu W."/>
            <person name="Zeng X."/>
            <person name="Tu M."/>
            <person name="Wang X."/>
            <person name="Huang H."/>
        </authorList>
    </citation>
    <scope>NUCLEOTIDE SEQUENCE</scope>
    <source>
        <strain evidence="2">MT/VB/25A 57/8</strain>
    </source>
</reference>
<evidence type="ECO:0000313" key="3">
    <source>
        <dbReference type="Proteomes" id="UP001174677"/>
    </source>
</evidence>
<dbReference type="PANTHER" id="PTHR47186">
    <property type="entry name" value="LEUCINE-RICH REPEAT-CONTAINING PROTEIN 57"/>
    <property type="match status" value="1"/>
</dbReference>
<proteinExistence type="predicted"/>